<accession>A0AAW1ARM9</accession>
<dbReference type="PANTHER" id="PTHR23282">
    <property type="entry name" value="APICAL ENDOSOMAL GLYCOPROTEIN PRECURSOR"/>
    <property type="match status" value="1"/>
</dbReference>
<dbReference type="SMART" id="SM00137">
    <property type="entry name" value="MAM"/>
    <property type="match status" value="5"/>
</dbReference>
<feature type="transmembrane region" description="Helical" evidence="3">
    <location>
        <begin position="1172"/>
        <end position="1196"/>
    </location>
</feature>
<feature type="disulfide bond" evidence="2">
    <location>
        <begin position="253"/>
        <end position="265"/>
    </location>
</feature>
<evidence type="ECO:0000256" key="3">
    <source>
        <dbReference type="SAM" id="Phobius"/>
    </source>
</evidence>
<comment type="caution">
    <text evidence="2">Lacks conserved residue(s) required for the propagation of feature annotation.</text>
</comment>
<dbReference type="SUPFAM" id="SSF57424">
    <property type="entry name" value="LDL receptor-like module"/>
    <property type="match status" value="2"/>
</dbReference>
<dbReference type="SMART" id="SM00192">
    <property type="entry name" value="LDLa"/>
    <property type="match status" value="2"/>
</dbReference>
<dbReference type="GO" id="GO:0016020">
    <property type="term" value="C:membrane"/>
    <property type="evidence" value="ECO:0007669"/>
    <property type="project" value="InterPro"/>
</dbReference>
<keyword evidence="3" id="KW-0812">Transmembrane</keyword>
<feature type="disulfide bond" evidence="2">
    <location>
        <begin position="492"/>
        <end position="507"/>
    </location>
</feature>
<dbReference type="InterPro" id="IPR051560">
    <property type="entry name" value="MAM_domain-containing"/>
</dbReference>
<keyword evidence="1 2" id="KW-1015">Disulfide bond</keyword>
<feature type="domain" description="MAM" evidence="4">
    <location>
        <begin position="490"/>
        <end position="653"/>
    </location>
</feature>
<feature type="domain" description="MAM" evidence="4">
    <location>
        <begin position="293"/>
        <end position="454"/>
    </location>
</feature>
<sequence>MCPGRWDPLRTEGLISLLARMRGSCGLLSFLLLLMLMAGPPFYVQAVFVNRCGSPRVCDFVCDCWDCSDENQCGYQKASALGAPFTCTFEGTMCGWEDISNTAYRWDPAQASISTGLQLPFDHTLGTDLGWYMAATKQRTKPSGPARLRSPLLQGAAAACEIRAWYHLWGSGLNETQQPLLTLELRQGNRTVRLWQSPPGGAYSWQELVAYTGHIPGSFQVTFSAVQGSSSTAQLALDDVEFRNCGFPRPQTCGPEAFHCQQGGCIAKDRVCDGTADCRAGEDEATADCASFTACSFEGDWCQWTVVPNATLPWLRNSSLHLASPSVWPSRDHSINSREGFFAYVETQKPDLHEGRAWLSSPVLATDTPQPCYLVLYLHLHGSSSNSLNVYSQTAEALRLVWSRTGDLGSYWFREKVDFREAEKFKIIIEGRIGSGHEGSIALDDLRLSPHCRAVQDAQLPPPPVLQPSSPCPGGQFACDQGKRCLDFQLLCNFKAECEDASDEQQCGMTDFAKDSGGWMDISVGRLRWTASRLGPVGPIFGLQEGPGQMFSMARAATPVLGPSGLGCVLQMDFTTGPEGFLALAVADESLGTHWWAWFARSNGTASWAEATVPLGARRRPFQLELLATKGLDGPRGPLPLAVSNISFVNCSAEAPASAPQAGLSCNFETDWCGWYLEQNDGFEWRLSRSRGGAVDHTTGTGSFLFVDPGGPWNPGWRARLVSAPQAAAATVVETSCLSFWYRMDGPQIGTLALKVKEAGESGEQVLWTRTGSHGAVWHRAVSSISPKPGQKYQVILEALRDGFLGSIAVDDITVTSGACPAQHHCSFEADECGFSVPKQQAWQRQSGTGGWGPPVDHTVGEPRGHYMILCTGTDKLPSGQVTVLRSRTFPPLLRTHCVSFWYYLSGSDPGSLTAYVAGEEEKEQETEMGMFSLDQTQGAAWRYGSFVAKVHGRWQVAFAVGGAGGGPASYIALDDIFVRGGGCSEPGSCDFESGPCGWSKPPGNWYSWDWKAAATTLRSPSPQEDHTLGTNAGHYAYIELAVLSLGKSTARLASEPLAPTTGSCLRFHYHMDFLGHSSSAELRVRLTGAQGERVIWTATGHQSWTWMNQTLLVTSLVEFQIVLEASSGAWVSSGVIALDDLRYTAGPDCASPQAGQAEESSSSSPLPVSTIGVVAGVVSTVLLLLLLLAATCCLWKRRGSRERMEEEHGNGQGFDNIAFRDDRIILPRMTPNPAAS</sequence>
<feature type="domain" description="MAM" evidence="4">
    <location>
        <begin position="664"/>
        <end position="822"/>
    </location>
</feature>
<feature type="disulfide bond" evidence="2">
    <location>
        <begin position="260"/>
        <end position="278"/>
    </location>
</feature>
<dbReference type="CDD" id="cd00112">
    <property type="entry name" value="LDLa"/>
    <property type="match status" value="2"/>
</dbReference>
<dbReference type="Gene3D" id="2.60.120.200">
    <property type="match status" value="5"/>
</dbReference>
<dbReference type="SUPFAM" id="SSF49899">
    <property type="entry name" value="Concanavalin A-like lectins/glucanases"/>
    <property type="match status" value="6"/>
</dbReference>
<dbReference type="InterPro" id="IPR013320">
    <property type="entry name" value="ConA-like_dom_sf"/>
</dbReference>
<dbReference type="Pfam" id="PF00057">
    <property type="entry name" value="Ldl_recept_a"/>
    <property type="match status" value="2"/>
</dbReference>
<dbReference type="InterPro" id="IPR036055">
    <property type="entry name" value="LDL_receptor-like_sf"/>
</dbReference>
<protein>
    <submittedName>
        <fullName evidence="5">Apical endosomal glycoprotein</fullName>
    </submittedName>
</protein>
<dbReference type="EMBL" id="JAOTOJ010000016">
    <property type="protein sequence ID" value="KAK9392229.1"/>
    <property type="molecule type" value="Genomic_DNA"/>
</dbReference>
<dbReference type="PRINTS" id="PR00261">
    <property type="entry name" value="LDLRECEPTOR"/>
</dbReference>
<evidence type="ECO:0000259" key="4">
    <source>
        <dbReference type="PROSITE" id="PS50060"/>
    </source>
</evidence>
<dbReference type="InterPro" id="IPR000998">
    <property type="entry name" value="MAM_dom"/>
</dbReference>
<evidence type="ECO:0000256" key="1">
    <source>
        <dbReference type="ARBA" id="ARBA00023157"/>
    </source>
</evidence>
<dbReference type="Gene3D" id="4.10.400.10">
    <property type="entry name" value="Low-density Lipoprotein Receptor"/>
    <property type="match status" value="2"/>
</dbReference>
<feature type="domain" description="MAM" evidence="4">
    <location>
        <begin position="824"/>
        <end position="986"/>
    </location>
</feature>
<dbReference type="PROSITE" id="PS50068">
    <property type="entry name" value="LDLRA_2"/>
    <property type="match status" value="2"/>
</dbReference>
<dbReference type="PROSITE" id="PS01209">
    <property type="entry name" value="LDLRA_1"/>
    <property type="match status" value="2"/>
</dbReference>
<proteinExistence type="predicted"/>
<keyword evidence="3" id="KW-0472">Membrane</keyword>
<dbReference type="Proteomes" id="UP001474421">
    <property type="component" value="Unassembled WGS sequence"/>
</dbReference>
<dbReference type="CDD" id="cd06263">
    <property type="entry name" value="MAM"/>
    <property type="match status" value="5"/>
</dbReference>
<gene>
    <name evidence="5" type="ORF">NXF25_017073</name>
</gene>
<dbReference type="InterPro" id="IPR002172">
    <property type="entry name" value="LDrepeatLR_classA_rpt"/>
</dbReference>
<reference evidence="5 6" key="1">
    <citation type="journal article" date="2024" name="Proc. Natl. Acad. Sci. U.S.A.">
        <title>The genetic regulatory architecture and epigenomic basis for age-related changes in rattlesnake venom.</title>
        <authorList>
            <person name="Hogan M.P."/>
            <person name="Holding M.L."/>
            <person name="Nystrom G.S."/>
            <person name="Colston T.J."/>
            <person name="Bartlett D.A."/>
            <person name="Mason A.J."/>
            <person name="Ellsworth S.A."/>
            <person name="Rautsaw R.M."/>
            <person name="Lawrence K.C."/>
            <person name="Strickland J.L."/>
            <person name="He B."/>
            <person name="Fraser P."/>
            <person name="Margres M.J."/>
            <person name="Gilbert D.M."/>
            <person name="Gibbs H.L."/>
            <person name="Parkinson C.L."/>
            <person name="Rokyta D.R."/>
        </authorList>
    </citation>
    <scope>NUCLEOTIDE SEQUENCE [LARGE SCALE GENOMIC DNA]</scope>
    <source>
        <strain evidence="5">DRR0105</strain>
    </source>
</reference>
<organism evidence="5 6">
    <name type="scientific">Crotalus adamanteus</name>
    <name type="common">Eastern diamondback rattlesnake</name>
    <dbReference type="NCBI Taxonomy" id="8729"/>
    <lineage>
        <taxon>Eukaryota</taxon>
        <taxon>Metazoa</taxon>
        <taxon>Chordata</taxon>
        <taxon>Craniata</taxon>
        <taxon>Vertebrata</taxon>
        <taxon>Euteleostomi</taxon>
        <taxon>Lepidosauria</taxon>
        <taxon>Squamata</taxon>
        <taxon>Bifurcata</taxon>
        <taxon>Unidentata</taxon>
        <taxon>Episquamata</taxon>
        <taxon>Toxicofera</taxon>
        <taxon>Serpentes</taxon>
        <taxon>Colubroidea</taxon>
        <taxon>Viperidae</taxon>
        <taxon>Crotalinae</taxon>
        <taxon>Crotalus</taxon>
    </lineage>
</organism>
<evidence type="ECO:0000313" key="6">
    <source>
        <dbReference type="Proteomes" id="UP001474421"/>
    </source>
</evidence>
<dbReference type="PANTHER" id="PTHR23282:SF101">
    <property type="entry name" value="MAM DOMAIN-CONTAINING PROTEIN"/>
    <property type="match status" value="1"/>
</dbReference>
<evidence type="ECO:0000313" key="5">
    <source>
        <dbReference type="EMBL" id="KAK9392229.1"/>
    </source>
</evidence>
<evidence type="ECO:0000256" key="2">
    <source>
        <dbReference type="PROSITE-ProRule" id="PRU00124"/>
    </source>
</evidence>
<dbReference type="InterPro" id="IPR023415">
    <property type="entry name" value="LDLR_class-A_CS"/>
</dbReference>
<feature type="domain" description="MAM" evidence="4">
    <location>
        <begin position="988"/>
        <end position="1152"/>
    </location>
</feature>
<dbReference type="AlphaFoldDB" id="A0AAW1ARM9"/>
<keyword evidence="3" id="KW-1133">Transmembrane helix</keyword>
<keyword evidence="6" id="KW-1185">Reference proteome</keyword>
<feature type="domain" description="MAM" evidence="4">
    <location>
        <begin position="85"/>
        <end position="247"/>
    </location>
</feature>
<name>A0AAW1ARM9_CROAD</name>
<dbReference type="PROSITE" id="PS50060">
    <property type="entry name" value="MAM_2"/>
    <property type="match status" value="6"/>
</dbReference>
<comment type="caution">
    <text evidence="5">The sequence shown here is derived from an EMBL/GenBank/DDBJ whole genome shotgun (WGS) entry which is preliminary data.</text>
</comment>
<dbReference type="Pfam" id="PF00629">
    <property type="entry name" value="MAM"/>
    <property type="match status" value="5"/>
</dbReference>